<evidence type="ECO:0000313" key="1">
    <source>
        <dbReference type="EMBL" id="QTQ13645.1"/>
    </source>
</evidence>
<dbReference type="EMBL" id="CP054142">
    <property type="protein sequence ID" value="QTQ13645.1"/>
    <property type="molecule type" value="Genomic_DNA"/>
</dbReference>
<dbReference type="InterPro" id="IPR035093">
    <property type="entry name" value="RelE/ParE_toxin_dom_sf"/>
</dbReference>
<keyword evidence="2" id="KW-1185">Reference proteome</keyword>
<gene>
    <name evidence="1" type="ORF">HRQ91_03765</name>
</gene>
<protein>
    <submittedName>
        <fullName evidence="1">Type II toxin-antitoxin system RelE/ParE family toxin</fullName>
    </submittedName>
</protein>
<proteinExistence type="predicted"/>
<reference evidence="1 2" key="1">
    <citation type="journal article" date="2021" name="Microbiol. Resour. Announc.">
        <title>Complete Genome Sequences of Three Human Oral Treponema parvum Isolates.</title>
        <authorList>
            <person name="Zeng H."/>
            <person name="Watt R.M."/>
        </authorList>
    </citation>
    <scope>NUCLEOTIDE SEQUENCE [LARGE SCALE GENOMIC DNA]</scope>
    <source>
        <strain evidence="1 2">ATCC 700770</strain>
    </source>
</reference>
<dbReference type="KEGG" id="tpav:HRQ91_03765"/>
<sequence length="30" mass="3613">MWSVTVSGNWRVTFYFEGQDAILVDYLDYH</sequence>
<dbReference type="Proteomes" id="UP000671908">
    <property type="component" value="Chromosome"/>
</dbReference>
<dbReference type="AlphaFoldDB" id="A0A975F3G1"/>
<name>A0A975F3G1_9SPIR</name>
<accession>A0A975F3G1</accession>
<organism evidence="1 2">
    <name type="scientific">Treponema parvum</name>
    <dbReference type="NCBI Taxonomy" id="138851"/>
    <lineage>
        <taxon>Bacteria</taxon>
        <taxon>Pseudomonadati</taxon>
        <taxon>Spirochaetota</taxon>
        <taxon>Spirochaetia</taxon>
        <taxon>Spirochaetales</taxon>
        <taxon>Treponemataceae</taxon>
        <taxon>Treponema</taxon>
    </lineage>
</organism>
<evidence type="ECO:0000313" key="2">
    <source>
        <dbReference type="Proteomes" id="UP000671908"/>
    </source>
</evidence>
<dbReference type="Gene3D" id="3.30.2310.20">
    <property type="entry name" value="RelE-like"/>
    <property type="match status" value="1"/>
</dbReference>